<accession>A0A2U3LR91</accession>
<name>A0A2U3LR91_9FIRM</name>
<evidence type="ECO:0000313" key="2">
    <source>
        <dbReference type="Proteomes" id="UP000238916"/>
    </source>
</evidence>
<protein>
    <submittedName>
        <fullName evidence="1">Uncharacterized protein</fullName>
    </submittedName>
</protein>
<gene>
    <name evidence="1" type="ORF">SBF1_7470001</name>
</gene>
<sequence length="85" mass="9992">MNTKVNLTACPFCGSEELKIRAHDCMSWEVACMCGCHMIQRMPCEYSRPEKRKIKEIREELNITDMEAIAVFHMLNVAEKWNKRI</sequence>
<evidence type="ECO:0000313" key="1">
    <source>
        <dbReference type="EMBL" id="SPF54356.1"/>
    </source>
</evidence>
<dbReference type="EMBL" id="OMOF01000720">
    <property type="protein sequence ID" value="SPF54356.1"/>
    <property type="molecule type" value="Genomic_DNA"/>
</dbReference>
<reference evidence="2" key="1">
    <citation type="submission" date="2018-02" db="EMBL/GenBank/DDBJ databases">
        <authorList>
            <person name="Hausmann B."/>
        </authorList>
    </citation>
    <scope>NUCLEOTIDE SEQUENCE [LARGE SCALE GENOMIC DNA]</scope>
    <source>
        <strain evidence="2">Peat soil MAG SbF1</strain>
    </source>
</reference>
<organism evidence="1 2">
    <name type="scientific">Candidatus Desulfosporosinus infrequens</name>
    <dbReference type="NCBI Taxonomy" id="2043169"/>
    <lineage>
        <taxon>Bacteria</taxon>
        <taxon>Bacillati</taxon>
        <taxon>Bacillota</taxon>
        <taxon>Clostridia</taxon>
        <taxon>Eubacteriales</taxon>
        <taxon>Desulfitobacteriaceae</taxon>
        <taxon>Desulfosporosinus</taxon>
    </lineage>
</organism>
<proteinExistence type="predicted"/>
<dbReference type="Proteomes" id="UP000238916">
    <property type="component" value="Unassembled WGS sequence"/>
</dbReference>
<dbReference type="AlphaFoldDB" id="A0A2U3LR91"/>